<gene>
    <name evidence="5" type="ORF">Zm00014a_032419</name>
</gene>
<dbReference type="EMBL" id="NCVQ01000001">
    <property type="protein sequence ID" value="PWZ52865.1"/>
    <property type="molecule type" value="Genomic_DNA"/>
</dbReference>
<comment type="pathway">
    <text evidence="2">Protein modification; protein ubiquitination.</text>
</comment>
<dbReference type="InterPro" id="IPR038920">
    <property type="entry name" value="At3g05675-like"/>
</dbReference>
<sequence>MTTPSTLPPRRDYPSRDCVHKVLDEAFQSRLDTVMEFMGNVKYLNVKHLYWLIERMVDLRVTDNAVTPWSDQAALATDLQKLLNVADMWRNMMPGLPMLVTRCTLRLANSVITGETLVRMMLVRSWLPVLNVCRDIVQPMHFQKSTNCQELGEAFLQIISTLPVLEAQELLQQCLGFSTRNVDDCPHLVAAFKTWFRRAGRAP</sequence>
<evidence type="ECO:0000256" key="3">
    <source>
        <dbReference type="ARBA" id="ARBA00022786"/>
    </source>
</evidence>
<feature type="domain" description="At3g05675-like ankyrin-like" evidence="4">
    <location>
        <begin position="45"/>
        <end position="199"/>
    </location>
</feature>
<evidence type="ECO:0000256" key="1">
    <source>
        <dbReference type="ARBA" id="ARBA00002668"/>
    </source>
</evidence>
<dbReference type="Pfam" id="PF25553">
    <property type="entry name" value="BTB-POZ_ANK-like"/>
    <property type="match status" value="1"/>
</dbReference>
<name>A0A317Y2V8_MAIZE</name>
<keyword evidence="3" id="KW-0833">Ubl conjugation pathway</keyword>
<dbReference type="UniPathway" id="UPA00143"/>
<reference evidence="5" key="1">
    <citation type="journal article" date="2018" name="Nat. Genet.">
        <title>Extensive intraspecific gene order and gene structural variations between Mo17 and other maize genomes.</title>
        <authorList>
            <person name="Sun S."/>
            <person name="Zhou Y."/>
            <person name="Chen J."/>
            <person name="Shi J."/>
            <person name="Zhao H."/>
            <person name="Zhao H."/>
            <person name="Song W."/>
            <person name="Zhang M."/>
            <person name="Cui Y."/>
            <person name="Dong X."/>
            <person name="Liu H."/>
            <person name="Ma X."/>
            <person name="Jiao Y."/>
            <person name="Wang B."/>
            <person name="Wei X."/>
            <person name="Stein J.C."/>
            <person name="Glaubitz J.C."/>
            <person name="Lu F."/>
            <person name="Yu G."/>
            <person name="Liang C."/>
            <person name="Fengler K."/>
            <person name="Li B."/>
            <person name="Rafalski A."/>
            <person name="Schnable P.S."/>
            <person name="Ware D.H."/>
            <person name="Buckler E.S."/>
            <person name="Lai J."/>
        </authorList>
    </citation>
    <scope>NUCLEOTIDE SEQUENCE [LARGE SCALE GENOMIC DNA]</scope>
    <source>
        <tissue evidence="5">Seedling</tissue>
    </source>
</reference>
<evidence type="ECO:0000259" key="4">
    <source>
        <dbReference type="Pfam" id="PF25553"/>
    </source>
</evidence>
<dbReference type="PANTHER" id="PTHR31060:SF6">
    <property type="entry name" value="EXPRESSED PROTEIN"/>
    <property type="match status" value="1"/>
</dbReference>
<comment type="function">
    <text evidence="1">May act as a substrate-specific adapter of an E3 ubiquitin-protein ligase complex (CUL3-RBX1-BTB) which mediates the ubiquitination and subsequent proteasomal degradation of target proteins.</text>
</comment>
<dbReference type="InterPro" id="IPR058039">
    <property type="entry name" value="At3g05675-like_ankyrin"/>
</dbReference>
<dbReference type="AlphaFoldDB" id="A0A317Y2V8"/>
<evidence type="ECO:0000256" key="2">
    <source>
        <dbReference type="ARBA" id="ARBA00004906"/>
    </source>
</evidence>
<comment type="caution">
    <text evidence="5">The sequence shown here is derived from an EMBL/GenBank/DDBJ whole genome shotgun (WGS) entry which is preliminary data.</text>
</comment>
<dbReference type="GO" id="GO:0016567">
    <property type="term" value="P:protein ubiquitination"/>
    <property type="evidence" value="ECO:0007669"/>
    <property type="project" value="UniProtKB-UniPathway"/>
</dbReference>
<dbReference type="ExpressionAtlas" id="A0A317Y2V8">
    <property type="expression patterns" value="baseline and differential"/>
</dbReference>
<dbReference type="Proteomes" id="UP000251960">
    <property type="component" value="Chromosome 1"/>
</dbReference>
<proteinExistence type="predicted"/>
<evidence type="ECO:0000313" key="5">
    <source>
        <dbReference type="EMBL" id="PWZ52865.1"/>
    </source>
</evidence>
<protein>
    <recommendedName>
        <fullName evidence="4">At3g05675-like ankyrin-like domain-containing protein</fullName>
    </recommendedName>
</protein>
<dbReference type="PANTHER" id="PTHR31060">
    <property type="entry name" value="OSJNBA0011J08.25 PROTEIN-RELATED"/>
    <property type="match status" value="1"/>
</dbReference>
<accession>A0A317Y2V8</accession>
<organism evidence="5">
    <name type="scientific">Zea mays</name>
    <name type="common">Maize</name>
    <dbReference type="NCBI Taxonomy" id="4577"/>
    <lineage>
        <taxon>Eukaryota</taxon>
        <taxon>Viridiplantae</taxon>
        <taxon>Streptophyta</taxon>
        <taxon>Embryophyta</taxon>
        <taxon>Tracheophyta</taxon>
        <taxon>Spermatophyta</taxon>
        <taxon>Magnoliopsida</taxon>
        <taxon>Liliopsida</taxon>
        <taxon>Poales</taxon>
        <taxon>Poaceae</taxon>
        <taxon>PACMAD clade</taxon>
        <taxon>Panicoideae</taxon>
        <taxon>Andropogonodae</taxon>
        <taxon>Andropogoneae</taxon>
        <taxon>Tripsacinae</taxon>
        <taxon>Zea</taxon>
    </lineage>
</organism>